<proteinExistence type="predicted"/>
<protein>
    <submittedName>
        <fullName evidence="6">1-acyl-sn-glycerol-3-phosphate acyltransferase</fullName>
    </submittedName>
</protein>
<dbReference type="CDD" id="cd07989">
    <property type="entry name" value="LPLAT_AGPAT-like"/>
    <property type="match status" value="1"/>
</dbReference>
<evidence type="ECO:0000259" key="5">
    <source>
        <dbReference type="SMART" id="SM00563"/>
    </source>
</evidence>
<dbReference type="RefSeq" id="WP_119786237.1">
    <property type="nucleotide sequence ID" value="NZ_QYUQ01000002.1"/>
</dbReference>
<evidence type="ECO:0000256" key="1">
    <source>
        <dbReference type="ARBA" id="ARBA00005189"/>
    </source>
</evidence>
<keyword evidence="3 6" id="KW-0012">Acyltransferase</keyword>
<dbReference type="OrthoDB" id="9812274at2"/>
<reference evidence="7" key="1">
    <citation type="submission" date="2018-09" db="EMBL/GenBank/DDBJ databases">
        <authorList>
            <person name="Zhu H."/>
        </authorList>
    </citation>
    <scope>NUCLEOTIDE SEQUENCE [LARGE SCALE GENOMIC DNA]</scope>
    <source>
        <strain evidence="7">K1S02-23</strain>
    </source>
</reference>
<organism evidence="6 7">
    <name type="scientific">Noviherbaspirillum sedimenti</name>
    <dbReference type="NCBI Taxonomy" id="2320865"/>
    <lineage>
        <taxon>Bacteria</taxon>
        <taxon>Pseudomonadati</taxon>
        <taxon>Pseudomonadota</taxon>
        <taxon>Betaproteobacteria</taxon>
        <taxon>Burkholderiales</taxon>
        <taxon>Oxalobacteraceae</taxon>
        <taxon>Noviherbaspirillum</taxon>
    </lineage>
</organism>
<dbReference type="PANTHER" id="PTHR10434:SF66">
    <property type="entry name" value="PHOSPHOLIPID_GLYCEROL ACYLTRANSFERASE DOMAIN-CONTAINING PROTEIN"/>
    <property type="match status" value="1"/>
</dbReference>
<feature type="transmembrane region" description="Helical" evidence="4">
    <location>
        <begin position="20"/>
        <end position="41"/>
    </location>
</feature>
<dbReference type="EMBL" id="QYUQ01000002">
    <property type="protein sequence ID" value="RJG02736.1"/>
    <property type="molecule type" value="Genomic_DNA"/>
</dbReference>
<dbReference type="AlphaFoldDB" id="A0A3A3GK99"/>
<evidence type="ECO:0000256" key="3">
    <source>
        <dbReference type="ARBA" id="ARBA00023315"/>
    </source>
</evidence>
<sequence length="260" mass="29196">MFLEHIDRYWRVLGTGLSFIVFGTGGLLLRVVVFPAINLFFREPRMRTMAARNVIRLTFRSFIALMQGLGVLRYEVKGREKLERNGLLIVANHPTLIDTVFLMAFVKRADCIVKSGLWNNPFTHGPVRAAGYINNENGPGLVSECIATLVNGNNLIIFPEGTRSSRHGALSFKRGAANIAVRGMHNLTPVVIRCTPSTLGKGDKWWRVPAQRVQFSIEVREDIPVQPFISACDSETLAARRLTDFLQNYFAEDNKRHAIA</sequence>
<dbReference type="PANTHER" id="PTHR10434">
    <property type="entry name" value="1-ACYL-SN-GLYCEROL-3-PHOSPHATE ACYLTRANSFERASE"/>
    <property type="match status" value="1"/>
</dbReference>
<dbReference type="GO" id="GO:0006654">
    <property type="term" value="P:phosphatidic acid biosynthetic process"/>
    <property type="evidence" value="ECO:0007669"/>
    <property type="project" value="TreeGrafter"/>
</dbReference>
<dbReference type="GO" id="GO:0003841">
    <property type="term" value="F:1-acylglycerol-3-phosphate O-acyltransferase activity"/>
    <property type="evidence" value="ECO:0007669"/>
    <property type="project" value="TreeGrafter"/>
</dbReference>
<dbReference type="InterPro" id="IPR002123">
    <property type="entry name" value="Plipid/glycerol_acylTrfase"/>
</dbReference>
<evidence type="ECO:0000256" key="2">
    <source>
        <dbReference type="ARBA" id="ARBA00022679"/>
    </source>
</evidence>
<evidence type="ECO:0000313" key="7">
    <source>
        <dbReference type="Proteomes" id="UP000266327"/>
    </source>
</evidence>
<keyword evidence="2 6" id="KW-0808">Transferase</keyword>
<dbReference type="Proteomes" id="UP000266327">
    <property type="component" value="Unassembled WGS sequence"/>
</dbReference>
<keyword evidence="4" id="KW-0472">Membrane</keyword>
<dbReference type="SUPFAM" id="SSF69593">
    <property type="entry name" value="Glycerol-3-phosphate (1)-acyltransferase"/>
    <property type="match status" value="1"/>
</dbReference>
<comment type="pathway">
    <text evidence="1">Lipid metabolism.</text>
</comment>
<gene>
    <name evidence="6" type="ORF">D3878_15075</name>
</gene>
<keyword evidence="7" id="KW-1185">Reference proteome</keyword>
<accession>A0A3A3GK99</accession>
<evidence type="ECO:0000256" key="4">
    <source>
        <dbReference type="SAM" id="Phobius"/>
    </source>
</evidence>
<dbReference type="Pfam" id="PF01553">
    <property type="entry name" value="Acyltransferase"/>
    <property type="match status" value="1"/>
</dbReference>
<dbReference type="SMART" id="SM00563">
    <property type="entry name" value="PlsC"/>
    <property type="match status" value="1"/>
</dbReference>
<comment type="caution">
    <text evidence="6">The sequence shown here is derived from an EMBL/GenBank/DDBJ whole genome shotgun (WGS) entry which is preliminary data.</text>
</comment>
<keyword evidence="4" id="KW-1133">Transmembrane helix</keyword>
<evidence type="ECO:0000313" key="6">
    <source>
        <dbReference type="EMBL" id="RJG02736.1"/>
    </source>
</evidence>
<keyword evidence="4" id="KW-0812">Transmembrane</keyword>
<feature type="domain" description="Phospholipid/glycerol acyltransferase" evidence="5">
    <location>
        <begin position="87"/>
        <end position="195"/>
    </location>
</feature>
<name>A0A3A3GK99_9BURK</name>